<gene>
    <name evidence="11" type="ORF">TL08_07205</name>
</gene>
<feature type="domain" description="Cation efflux protein cytoplasmic" evidence="10">
    <location>
        <begin position="233"/>
        <end position="306"/>
    </location>
</feature>
<evidence type="ECO:0000256" key="6">
    <source>
        <dbReference type="ARBA" id="ARBA00023065"/>
    </source>
</evidence>
<evidence type="ECO:0000313" key="11">
    <source>
        <dbReference type="EMBL" id="AOS62259.1"/>
    </source>
</evidence>
<dbReference type="SUPFAM" id="SSF160240">
    <property type="entry name" value="Cation efflux protein cytoplasmic domain-like"/>
    <property type="match status" value="1"/>
</dbReference>
<evidence type="ECO:0000256" key="3">
    <source>
        <dbReference type="ARBA" id="ARBA00022448"/>
    </source>
</evidence>
<feature type="transmembrane region" description="Helical" evidence="8">
    <location>
        <begin position="102"/>
        <end position="123"/>
    </location>
</feature>
<evidence type="ECO:0000256" key="1">
    <source>
        <dbReference type="ARBA" id="ARBA00004141"/>
    </source>
</evidence>
<dbReference type="InterPro" id="IPR050681">
    <property type="entry name" value="CDF/SLC30A"/>
</dbReference>
<feature type="transmembrane region" description="Helical" evidence="8">
    <location>
        <begin position="170"/>
        <end position="188"/>
    </location>
</feature>
<evidence type="ECO:0000259" key="9">
    <source>
        <dbReference type="Pfam" id="PF01545"/>
    </source>
</evidence>
<feature type="transmembrane region" description="Helical" evidence="8">
    <location>
        <begin position="64"/>
        <end position="81"/>
    </location>
</feature>
<dbReference type="AlphaFoldDB" id="A0AAC9HN68"/>
<feature type="transmembrane region" description="Helical" evidence="8">
    <location>
        <begin position="194"/>
        <end position="213"/>
    </location>
</feature>
<dbReference type="Gene3D" id="1.20.1510.10">
    <property type="entry name" value="Cation efflux protein transmembrane domain"/>
    <property type="match status" value="1"/>
</dbReference>
<keyword evidence="3" id="KW-0813">Transport</keyword>
<dbReference type="Pfam" id="PF01545">
    <property type="entry name" value="Cation_efflux"/>
    <property type="match status" value="1"/>
</dbReference>
<evidence type="ECO:0000256" key="7">
    <source>
        <dbReference type="ARBA" id="ARBA00023136"/>
    </source>
</evidence>
<name>A0AAC9HN68_9PSEU</name>
<keyword evidence="5 8" id="KW-1133">Transmembrane helix</keyword>
<dbReference type="EMBL" id="CP014859">
    <property type="protein sequence ID" value="AOS62259.1"/>
    <property type="molecule type" value="Genomic_DNA"/>
</dbReference>
<evidence type="ECO:0000259" key="10">
    <source>
        <dbReference type="Pfam" id="PF16916"/>
    </source>
</evidence>
<keyword evidence="6" id="KW-0406">Ion transport</keyword>
<comment type="similarity">
    <text evidence="2">Belongs to the cation diffusion facilitator (CDF) transporter (TC 2.A.4) family. SLC30A subfamily.</text>
</comment>
<dbReference type="InterPro" id="IPR027469">
    <property type="entry name" value="Cation_efflux_TMD_sf"/>
</dbReference>
<accession>A0AAC9HN68</accession>
<evidence type="ECO:0000256" key="2">
    <source>
        <dbReference type="ARBA" id="ARBA00008873"/>
    </source>
</evidence>
<dbReference type="InterPro" id="IPR036837">
    <property type="entry name" value="Cation_efflux_CTD_sf"/>
</dbReference>
<dbReference type="PANTHER" id="PTHR11562:SF17">
    <property type="entry name" value="RE54080P-RELATED"/>
    <property type="match status" value="1"/>
</dbReference>
<dbReference type="InterPro" id="IPR027470">
    <property type="entry name" value="Cation_efflux_CTD"/>
</dbReference>
<dbReference type="GO" id="GO:0005886">
    <property type="term" value="C:plasma membrane"/>
    <property type="evidence" value="ECO:0007669"/>
    <property type="project" value="TreeGrafter"/>
</dbReference>
<dbReference type="Pfam" id="PF16916">
    <property type="entry name" value="ZT_dimer"/>
    <property type="match status" value="1"/>
</dbReference>
<organism evidence="11 12">
    <name type="scientific">Actinoalloteichus hymeniacidonis</name>
    <dbReference type="NCBI Taxonomy" id="340345"/>
    <lineage>
        <taxon>Bacteria</taxon>
        <taxon>Bacillati</taxon>
        <taxon>Actinomycetota</taxon>
        <taxon>Actinomycetes</taxon>
        <taxon>Pseudonocardiales</taxon>
        <taxon>Pseudonocardiaceae</taxon>
        <taxon>Actinoalloteichus</taxon>
    </lineage>
</organism>
<dbReference type="InterPro" id="IPR058533">
    <property type="entry name" value="Cation_efflux_TM"/>
</dbReference>
<dbReference type="Proteomes" id="UP000095210">
    <property type="component" value="Chromosome"/>
</dbReference>
<dbReference type="NCBIfam" id="TIGR01297">
    <property type="entry name" value="CDF"/>
    <property type="match status" value="1"/>
</dbReference>
<dbReference type="SUPFAM" id="SSF161111">
    <property type="entry name" value="Cation efflux protein transmembrane domain-like"/>
    <property type="match status" value="1"/>
</dbReference>
<feature type="domain" description="Cation efflux protein transmembrane" evidence="9">
    <location>
        <begin position="34"/>
        <end position="228"/>
    </location>
</feature>
<keyword evidence="4 8" id="KW-0812">Transmembrane</keyword>
<evidence type="ECO:0000256" key="5">
    <source>
        <dbReference type="ARBA" id="ARBA00022989"/>
    </source>
</evidence>
<protein>
    <submittedName>
        <fullName evidence="11">Cation diffusion facilitator family transporter</fullName>
    </submittedName>
</protein>
<dbReference type="InterPro" id="IPR002524">
    <property type="entry name" value="Cation_efflux"/>
</dbReference>
<dbReference type="PANTHER" id="PTHR11562">
    <property type="entry name" value="CATION EFFLUX PROTEIN/ ZINC TRANSPORTER"/>
    <property type="match status" value="1"/>
</dbReference>
<evidence type="ECO:0000256" key="8">
    <source>
        <dbReference type="SAM" id="Phobius"/>
    </source>
</evidence>
<reference evidence="12" key="1">
    <citation type="submission" date="2016-03" db="EMBL/GenBank/DDBJ databases">
        <title>Complete genome sequence of the type strain Actinoalloteichus hymeniacidonis DSM 45092.</title>
        <authorList>
            <person name="Schaffert L."/>
            <person name="Albersmeier A."/>
            <person name="Winkler A."/>
            <person name="Kalinowski J."/>
            <person name="Zotchev S."/>
            <person name="Ruckert C."/>
        </authorList>
    </citation>
    <scope>NUCLEOTIDE SEQUENCE [LARGE SCALE GENOMIC DNA]</scope>
    <source>
        <strain evidence="12">HPA177(T) (DSM 45092(T))</strain>
    </source>
</reference>
<dbReference type="KEGG" id="ahm:TL08_07205"/>
<sequence>MRMSLYVLAMGHGHGHGVSAVSASQKQLKRLGWAFGVLLVFLVVEVIVGLATSSLALLSDAGHMLTDVLGIGMALAAITAARTSAKKARGGGSSRTFGLYRLEVLAALANAVLLLGVAGFILVEAVGRLADPPEIAAGPVMIAAAAGLAANLVAFALLRPAASESINMRGAYLEVLADTIASIGVLLGTATSLFFGWTLADPIVAVAIAVFVVPRTLRLAGQALRILVQQAPADLDIGELTDRLRAVPGVAEVHDLHVWTLTSGMEVLAAHLTVDAETRTDDVLASAQRMLAERYEIEHATLQVESTTSAVRCQELTW</sequence>
<dbReference type="GO" id="GO:0005385">
    <property type="term" value="F:zinc ion transmembrane transporter activity"/>
    <property type="evidence" value="ECO:0007669"/>
    <property type="project" value="TreeGrafter"/>
</dbReference>
<feature type="transmembrane region" description="Helical" evidence="8">
    <location>
        <begin position="135"/>
        <end position="158"/>
    </location>
</feature>
<proteinExistence type="inferred from homology"/>
<evidence type="ECO:0000256" key="4">
    <source>
        <dbReference type="ARBA" id="ARBA00022692"/>
    </source>
</evidence>
<comment type="subcellular location">
    <subcellularLocation>
        <location evidence="1">Membrane</location>
        <topology evidence="1">Multi-pass membrane protein</topology>
    </subcellularLocation>
</comment>
<keyword evidence="7 8" id="KW-0472">Membrane</keyword>
<keyword evidence="12" id="KW-1185">Reference proteome</keyword>
<feature type="transmembrane region" description="Helical" evidence="8">
    <location>
        <begin position="33"/>
        <end position="58"/>
    </location>
</feature>
<evidence type="ECO:0000313" key="12">
    <source>
        <dbReference type="Proteomes" id="UP000095210"/>
    </source>
</evidence>